<organism evidence="2 3">
    <name type="scientific">Arthrobacter phage KBurrousTX</name>
    <dbReference type="NCBI Taxonomy" id="2315608"/>
    <lineage>
        <taxon>Viruses</taxon>
        <taxon>Duplodnaviria</taxon>
        <taxon>Heunggongvirae</taxon>
        <taxon>Uroviricota</taxon>
        <taxon>Caudoviricetes</taxon>
        <taxon>Klausavirus</taxon>
        <taxon>Klausavirus kburrousTX</taxon>
    </lineage>
</organism>
<keyword evidence="3" id="KW-1185">Reference proteome</keyword>
<sequence>MPIKRGANGRFVANGGRVRSKGKSGGKAASGGAALAKRGVDHILARNAAAAKAKKPTRKQQRADAMKKAQSKMLAAANAKNKR</sequence>
<feature type="region of interest" description="Disordered" evidence="1">
    <location>
        <begin position="48"/>
        <end position="83"/>
    </location>
</feature>
<reference evidence="2 3" key="1">
    <citation type="submission" date="2018-08" db="EMBL/GenBank/DDBJ databases">
        <authorList>
            <person name="Edupali M."/>
            <person name="Eltaeb M."/>
            <person name="Griswold I."/>
            <person name="Han P."/>
            <person name="Iszauk E."/>
            <person name="Joshi S."/>
            <person name="Kim Y."/>
            <person name="Krakopolsky K."/>
            <person name="Kubyshko V."/>
            <person name="Lee J."/>
            <person name="Lee N.Y."/>
            <person name="Lumaj G."/>
            <person name="Muskovitz J."/>
            <person name="Ning J."/>
            <person name="Noll E."/>
            <person name="Persaud B."/>
            <person name="Shankar N."/>
            <person name="Shim K."/>
            <person name="Srinivasan C."/>
            <person name="Yoon I."/>
            <person name="Zhang S."/>
            <person name="Ziausyte U."/>
            <person name="Jarvik J.W."/>
            <person name="Mcguier N."/>
            <person name="Lopez A.J."/>
            <person name="Garlena R.A."/>
            <person name="Russell D.A."/>
            <person name="Pope W.H."/>
            <person name="Jacobs-Sera D."/>
            <person name="Hatfull G.F."/>
        </authorList>
    </citation>
    <scope>NUCLEOTIDE SEQUENCE [LARGE SCALE GENOMIC DNA]</scope>
</reference>
<gene>
    <name evidence="2" type="primary">7</name>
    <name evidence="2" type="ORF">KBurrousTX_7</name>
</gene>
<feature type="region of interest" description="Disordered" evidence="1">
    <location>
        <begin position="1"/>
        <end position="34"/>
    </location>
</feature>
<dbReference type="EMBL" id="MH744419">
    <property type="protein sequence ID" value="AYD81501.1"/>
    <property type="molecule type" value="Genomic_DNA"/>
</dbReference>
<evidence type="ECO:0000256" key="1">
    <source>
        <dbReference type="SAM" id="MobiDB-lite"/>
    </source>
</evidence>
<accession>A0A386K876</accession>
<name>A0A386K876_9CAUD</name>
<dbReference type="KEGG" id="vg:55810953"/>
<evidence type="ECO:0000313" key="3">
    <source>
        <dbReference type="Proteomes" id="UP000278416"/>
    </source>
</evidence>
<proteinExistence type="predicted"/>
<evidence type="ECO:0000313" key="2">
    <source>
        <dbReference type="EMBL" id="AYD81501.1"/>
    </source>
</evidence>
<protein>
    <submittedName>
        <fullName evidence="2">Uncharacterized protein</fullName>
    </submittedName>
</protein>
<dbReference type="RefSeq" id="YP_009881680.1">
    <property type="nucleotide sequence ID" value="NC_049442.1"/>
</dbReference>
<dbReference type="GeneID" id="55810953"/>
<dbReference type="Proteomes" id="UP000278416">
    <property type="component" value="Segment"/>
</dbReference>